<dbReference type="Proteomes" id="UP000013827">
    <property type="component" value="Unassembled WGS sequence"/>
</dbReference>
<evidence type="ECO:0000259" key="10">
    <source>
        <dbReference type="Pfam" id="PF11940"/>
    </source>
</evidence>
<dbReference type="InterPro" id="IPR042097">
    <property type="entry name" value="Aminopeptidase_N-like_N_sf"/>
</dbReference>
<dbReference type="eggNOG" id="KOG1046">
    <property type="taxonomic scope" value="Eukaryota"/>
</dbReference>
<feature type="domain" description="Peptidase M1 alanyl aminopeptidase Ig-like fold" evidence="10">
    <location>
        <begin position="331"/>
        <end position="423"/>
    </location>
</feature>
<dbReference type="Gene3D" id="1.10.390.10">
    <property type="entry name" value="Neutral Protease Domain 2"/>
    <property type="match status" value="1"/>
</dbReference>
<protein>
    <recommendedName>
        <fullName evidence="15">Aminopeptidase N</fullName>
    </recommendedName>
</protein>
<dbReference type="InterPro" id="IPR024601">
    <property type="entry name" value="Peptidase_M1_pepN_C"/>
</dbReference>
<keyword evidence="6" id="KW-0378">Hydrolase</keyword>
<dbReference type="GO" id="GO:0008237">
    <property type="term" value="F:metallopeptidase activity"/>
    <property type="evidence" value="ECO:0007669"/>
    <property type="project" value="UniProtKB-KW"/>
</dbReference>
<dbReference type="AlphaFoldDB" id="A0A0D3KEK3"/>
<dbReference type="SUPFAM" id="SSF55486">
    <property type="entry name" value="Metalloproteases ('zincins'), catalytic domain"/>
    <property type="match status" value="1"/>
</dbReference>
<dbReference type="InterPro" id="IPR001930">
    <property type="entry name" value="Peptidase_M1"/>
</dbReference>
<dbReference type="KEGG" id="ehx:EMIHUDRAFT_433917"/>
<reference evidence="14" key="1">
    <citation type="journal article" date="2013" name="Nature">
        <title>Pan genome of the phytoplankton Emiliania underpins its global distribution.</title>
        <authorList>
            <person name="Read B.A."/>
            <person name="Kegel J."/>
            <person name="Klute M.J."/>
            <person name="Kuo A."/>
            <person name="Lefebvre S.C."/>
            <person name="Maumus F."/>
            <person name="Mayer C."/>
            <person name="Miller J."/>
            <person name="Monier A."/>
            <person name="Salamov A."/>
            <person name="Young J."/>
            <person name="Aguilar M."/>
            <person name="Claverie J.M."/>
            <person name="Frickenhaus S."/>
            <person name="Gonzalez K."/>
            <person name="Herman E.K."/>
            <person name="Lin Y.C."/>
            <person name="Napier J."/>
            <person name="Ogata H."/>
            <person name="Sarno A.F."/>
            <person name="Shmutz J."/>
            <person name="Schroeder D."/>
            <person name="de Vargas C."/>
            <person name="Verret F."/>
            <person name="von Dassow P."/>
            <person name="Valentin K."/>
            <person name="Van de Peer Y."/>
            <person name="Wheeler G."/>
            <person name="Dacks J.B."/>
            <person name="Delwiche C.F."/>
            <person name="Dyhrman S.T."/>
            <person name="Glockner G."/>
            <person name="John U."/>
            <person name="Richards T."/>
            <person name="Worden A.Z."/>
            <person name="Zhang X."/>
            <person name="Grigoriev I.V."/>
            <person name="Allen A.E."/>
            <person name="Bidle K."/>
            <person name="Borodovsky M."/>
            <person name="Bowler C."/>
            <person name="Brownlee C."/>
            <person name="Cock J.M."/>
            <person name="Elias M."/>
            <person name="Gladyshev V.N."/>
            <person name="Groth M."/>
            <person name="Guda C."/>
            <person name="Hadaegh A."/>
            <person name="Iglesias-Rodriguez M.D."/>
            <person name="Jenkins J."/>
            <person name="Jones B.M."/>
            <person name="Lawson T."/>
            <person name="Leese F."/>
            <person name="Lindquist E."/>
            <person name="Lobanov A."/>
            <person name="Lomsadze A."/>
            <person name="Malik S.B."/>
            <person name="Marsh M.E."/>
            <person name="Mackinder L."/>
            <person name="Mock T."/>
            <person name="Mueller-Roeber B."/>
            <person name="Pagarete A."/>
            <person name="Parker M."/>
            <person name="Probert I."/>
            <person name="Quesneville H."/>
            <person name="Raines C."/>
            <person name="Rensing S.A."/>
            <person name="Riano-Pachon D.M."/>
            <person name="Richier S."/>
            <person name="Rokitta S."/>
            <person name="Shiraiwa Y."/>
            <person name="Soanes D.M."/>
            <person name="van der Giezen M."/>
            <person name="Wahlund T.M."/>
            <person name="Williams B."/>
            <person name="Wilson W."/>
            <person name="Wolfe G."/>
            <person name="Wurch L.L."/>
        </authorList>
    </citation>
    <scope>NUCLEOTIDE SEQUENCE</scope>
</reference>
<dbReference type="FunFam" id="1.10.390.10:FF:000002">
    <property type="entry name" value="Aminopeptidase N"/>
    <property type="match status" value="1"/>
</dbReference>
<dbReference type="OMA" id="MDRINPR"/>
<dbReference type="Gene3D" id="2.60.40.1730">
    <property type="entry name" value="tricorn interacting facor f3 domain"/>
    <property type="match status" value="1"/>
</dbReference>
<evidence type="ECO:0008006" key="15">
    <source>
        <dbReference type="Google" id="ProtNLM"/>
    </source>
</evidence>
<dbReference type="Pfam" id="PF17432">
    <property type="entry name" value="DUF3458_C"/>
    <property type="match status" value="1"/>
</dbReference>
<feature type="domain" description="Peptidase M1 membrane alanine aminopeptidase" evidence="9">
    <location>
        <begin position="113"/>
        <end position="326"/>
    </location>
</feature>
<dbReference type="STRING" id="2903.R1DFB5"/>
<dbReference type="InterPro" id="IPR037144">
    <property type="entry name" value="Peptidase_M1_pepN_C_sf"/>
</dbReference>
<dbReference type="InterPro" id="IPR035414">
    <property type="entry name" value="Peptidase_M1_pepN_Ig-like"/>
</dbReference>
<dbReference type="EnsemblProtists" id="EOD34188">
    <property type="protein sequence ID" value="EOD34188"/>
    <property type="gene ID" value="EMIHUDRAFT_433917"/>
</dbReference>
<dbReference type="GO" id="GO:0006508">
    <property type="term" value="P:proteolysis"/>
    <property type="evidence" value="ECO:0007669"/>
    <property type="project" value="UniProtKB-KW"/>
</dbReference>
<dbReference type="Pfam" id="PF17900">
    <property type="entry name" value="Peptidase_M1_N"/>
    <property type="match status" value="1"/>
</dbReference>
<dbReference type="InterPro" id="IPR045357">
    <property type="entry name" value="Aminopeptidase_N-like_N"/>
</dbReference>
<evidence type="ECO:0000313" key="14">
    <source>
        <dbReference type="Proteomes" id="UP000013827"/>
    </source>
</evidence>
<dbReference type="InterPro" id="IPR027268">
    <property type="entry name" value="Peptidase_M4/M1_CTD_sf"/>
</dbReference>
<keyword evidence="4" id="KW-0645">Protease</keyword>
<dbReference type="GO" id="GO:0008270">
    <property type="term" value="F:zinc ion binding"/>
    <property type="evidence" value="ECO:0007669"/>
    <property type="project" value="InterPro"/>
</dbReference>
<dbReference type="PANTHER" id="PTHR46322:SF1">
    <property type="entry name" value="PUROMYCIN-SENSITIVE AMINOPEPTIDASE"/>
    <property type="match status" value="1"/>
</dbReference>
<proteinExistence type="inferred from homology"/>
<dbReference type="InterPro" id="IPR014782">
    <property type="entry name" value="Peptidase_M1_dom"/>
</dbReference>
<dbReference type="CDD" id="cd09600">
    <property type="entry name" value="M1_APN"/>
    <property type="match status" value="1"/>
</dbReference>
<dbReference type="RefSeq" id="XP_005786617.1">
    <property type="nucleotide sequence ID" value="XM_005786560.1"/>
</dbReference>
<evidence type="ECO:0000259" key="12">
    <source>
        <dbReference type="Pfam" id="PF17900"/>
    </source>
</evidence>
<keyword evidence="14" id="KW-1185">Reference proteome</keyword>
<keyword evidence="5" id="KW-0479">Metal-binding</keyword>
<dbReference type="GeneID" id="17279459"/>
<reference evidence="13" key="2">
    <citation type="submission" date="2024-10" db="UniProtKB">
        <authorList>
            <consortium name="EnsemblProtists"/>
        </authorList>
    </citation>
    <scope>IDENTIFICATION</scope>
</reference>
<evidence type="ECO:0000256" key="8">
    <source>
        <dbReference type="ARBA" id="ARBA00023049"/>
    </source>
</evidence>
<dbReference type="GO" id="GO:0004177">
    <property type="term" value="F:aminopeptidase activity"/>
    <property type="evidence" value="ECO:0007669"/>
    <property type="project" value="UniProtKB-KW"/>
</dbReference>
<dbReference type="Gene3D" id="3.30.2010.30">
    <property type="match status" value="1"/>
</dbReference>
<evidence type="ECO:0000259" key="9">
    <source>
        <dbReference type="Pfam" id="PF01433"/>
    </source>
</evidence>
<evidence type="ECO:0000256" key="3">
    <source>
        <dbReference type="ARBA" id="ARBA00022438"/>
    </source>
</evidence>
<evidence type="ECO:0000256" key="6">
    <source>
        <dbReference type="ARBA" id="ARBA00022801"/>
    </source>
</evidence>
<feature type="domain" description="Aminopeptidase N-like N-terminal" evidence="12">
    <location>
        <begin position="1"/>
        <end position="73"/>
    </location>
</feature>
<dbReference type="PaxDb" id="2903-EOD34188"/>
<dbReference type="FunFam" id="2.60.40.1840:FF:000001">
    <property type="entry name" value="Aminopeptidase N"/>
    <property type="match status" value="1"/>
</dbReference>
<keyword evidence="7" id="KW-0862">Zinc</keyword>
<dbReference type="Pfam" id="PF01433">
    <property type="entry name" value="Peptidase_M1"/>
    <property type="match status" value="1"/>
</dbReference>
<evidence type="ECO:0000256" key="1">
    <source>
        <dbReference type="ARBA" id="ARBA00001947"/>
    </source>
</evidence>
<evidence type="ECO:0000313" key="13">
    <source>
        <dbReference type="EnsemblProtists" id="EOD34188"/>
    </source>
</evidence>
<comment type="cofactor">
    <cofactor evidence="1">
        <name>Zn(2+)</name>
        <dbReference type="ChEBI" id="CHEBI:29105"/>
    </cofactor>
</comment>
<sequence length="777" mass="84124">MFCTQCEAEGFRRITYYYDRPDVMATFSRVRLEAGKESYPVLLSNGNKLEHGDCGGGRHFAVWEDPYPKPSYLFALVAGDLGKVSGTFQTASGRQVELNVYSEKENVDQCDHALASLIKSMQWDEERFGLEYDLSLYNIVAVNDFNMGAMENKGLNIFNTALTLAKPSTATDDNYERIESVIGHEYFHNWSGNRVTCRDWFQLTLKEGLTVFRDQEFSSDVGSRPVVRIENVKSVRGRQFIEDAGPMSHPIRPESYIAMDNFYTSTVYEKGAEVIRMYMTLVGKDGFRRGLTEYFKRHDGAAVTCDDFRAAMADANGVDLAQFERWYTQAGTPVLTAAGAYDAAAGVYSLTLSQACPPTPGQAAKEPFHIPVVVGLLDAESGAEVVASRTLELREASQTFTFDGLPAPVVPSILRGFSAPVKLAPVKLVHEPALTDDTLAFLAAHDTDAFNRWEAGQALGAKLVLDTASAFAAAGGAKPDAAVELPAPFLAAFRSTLSDASLDPSLRAYALVLPPLSELSQAMAVIDPTNLPAARRAVRRSLALACEQELVALYDSLAPPPGAPFSVDGAEIGRRRLRNCALGYLCSLPDGSPGGRDAVARAKAQFDASAGCMTDRLAAFSCLVGKPDDSPAAAERAAAVAAFHEAAGGDALVVNKWFMTQATADRAGLLDDVKALVQHPDFSWTNPNRLRSVVSAFASSMEHFHAPGGAAYAWLGDAIEKVDKINPQVASRLAGAFALHKRYDAERGELMRAQLSRIKALPGLSKDTFEVCARSLA</sequence>
<dbReference type="InterPro" id="IPR012779">
    <property type="entry name" value="Peptidase_M1_pepN"/>
</dbReference>
<dbReference type="HOGENOM" id="CLU_007993_2_0_1"/>
<comment type="similarity">
    <text evidence="2">Belongs to the peptidase M1 family.</text>
</comment>
<dbReference type="FunFam" id="3.30.2010.30:FF:000002">
    <property type="entry name" value="Putative aminopeptidase N"/>
    <property type="match status" value="1"/>
</dbReference>
<dbReference type="Gene3D" id="2.60.40.1840">
    <property type="match status" value="1"/>
</dbReference>
<dbReference type="Gene3D" id="1.25.50.10">
    <property type="entry name" value="Peptidase M1, alanyl aminopeptidase, C-terminal domain"/>
    <property type="match status" value="1"/>
</dbReference>
<evidence type="ECO:0000256" key="7">
    <source>
        <dbReference type="ARBA" id="ARBA00022833"/>
    </source>
</evidence>
<dbReference type="SUPFAM" id="SSF63737">
    <property type="entry name" value="Leukotriene A4 hydrolase N-terminal domain"/>
    <property type="match status" value="1"/>
</dbReference>
<dbReference type="PRINTS" id="PR00756">
    <property type="entry name" value="ALADIPTASE"/>
</dbReference>
<dbReference type="MEROPS" id="M01.005"/>
<evidence type="ECO:0000256" key="2">
    <source>
        <dbReference type="ARBA" id="ARBA00010136"/>
    </source>
</evidence>
<feature type="domain" description="Peptidase M1 alanyl aminopeptidase C-terminal" evidence="11">
    <location>
        <begin position="436"/>
        <end position="777"/>
    </location>
</feature>
<organism evidence="13 14">
    <name type="scientific">Emiliania huxleyi (strain CCMP1516)</name>
    <dbReference type="NCBI Taxonomy" id="280463"/>
    <lineage>
        <taxon>Eukaryota</taxon>
        <taxon>Haptista</taxon>
        <taxon>Haptophyta</taxon>
        <taxon>Prymnesiophyceae</taxon>
        <taxon>Isochrysidales</taxon>
        <taxon>Noelaerhabdaceae</taxon>
        <taxon>Emiliania</taxon>
    </lineage>
</organism>
<evidence type="ECO:0000256" key="5">
    <source>
        <dbReference type="ARBA" id="ARBA00022723"/>
    </source>
</evidence>
<keyword evidence="8" id="KW-0482">Metalloprotease</keyword>
<evidence type="ECO:0000256" key="4">
    <source>
        <dbReference type="ARBA" id="ARBA00022670"/>
    </source>
</evidence>
<accession>A0A0D3KEK3</accession>
<dbReference type="InterPro" id="IPR038438">
    <property type="entry name" value="PepN_Ig-like_sf"/>
</dbReference>
<evidence type="ECO:0000259" key="11">
    <source>
        <dbReference type="Pfam" id="PF17432"/>
    </source>
</evidence>
<dbReference type="NCBIfam" id="TIGR02414">
    <property type="entry name" value="pepN_proteo"/>
    <property type="match status" value="1"/>
</dbReference>
<name>A0A0D3KEK3_EMIH1</name>
<dbReference type="PANTHER" id="PTHR46322">
    <property type="entry name" value="PUROMYCIN-SENSITIVE AMINOPEPTIDASE"/>
    <property type="match status" value="1"/>
</dbReference>
<keyword evidence="3" id="KW-0031">Aminopeptidase</keyword>
<dbReference type="Pfam" id="PF11940">
    <property type="entry name" value="DUF3458"/>
    <property type="match status" value="1"/>
</dbReference>